<dbReference type="InterPro" id="IPR007403">
    <property type="entry name" value="DUF456"/>
</dbReference>
<evidence type="ECO:0000313" key="3">
    <source>
        <dbReference type="Proteomes" id="UP000366872"/>
    </source>
</evidence>
<evidence type="ECO:0000256" key="1">
    <source>
        <dbReference type="SAM" id="Phobius"/>
    </source>
</evidence>
<dbReference type="AlphaFoldDB" id="A0A6C2U375"/>
<gene>
    <name evidence="2" type="ORF">PDESU_02808</name>
</gene>
<name>A0A6C2U375_PONDE</name>
<dbReference type="Pfam" id="PF04306">
    <property type="entry name" value="DUF456"/>
    <property type="match status" value="1"/>
</dbReference>
<sequence>MELDWQSVGTFGIYTLAGVLCIAGFILSCLSLSGTWVVLAATGLVAWHRWPAFPGLATLIVFLLLCIGVEAIETMAGTWGVQRRGGSKAAGMAALAGGFIGMILGGFIPIPIIGNLVGMIAGSFGLAFVVEHSKMKKADHAAHVATGAVLARLGVIFLKVGITLAMSAALALGCVLTKQTT</sequence>
<feature type="transmembrane region" description="Helical" evidence="1">
    <location>
        <begin position="12"/>
        <end position="38"/>
    </location>
</feature>
<keyword evidence="1" id="KW-1133">Transmembrane helix</keyword>
<reference evidence="2 3" key="1">
    <citation type="submission" date="2019-04" db="EMBL/GenBank/DDBJ databases">
        <authorList>
            <person name="Van Vliet M D."/>
        </authorList>
    </citation>
    <scope>NUCLEOTIDE SEQUENCE [LARGE SCALE GENOMIC DNA]</scope>
    <source>
        <strain evidence="2 3">F1</strain>
    </source>
</reference>
<evidence type="ECO:0000313" key="2">
    <source>
        <dbReference type="EMBL" id="VGO14249.1"/>
    </source>
</evidence>
<dbReference type="Proteomes" id="UP000366872">
    <property type="component" value="Unassembled WGS sequence"/>
</dbReference>
<feature type="transmembrane region" description="Helical" evidence="1">
    <location>
        <begin position="112"/>
        <end position="130"/>
    </location>
</feature>
<keyword evidence="1" id="KW-0472">Membrane</keyword>
<dbReference type="RefSeq" id="WP_136079742.1">
    <property type="nucleotide sequence ID" value="NZ_CAAHFG010000001.1"/>
</dbReference>
<protein>
    <recommendedName>
        <fullName evidence="4">DUF456 domain-containing protein</fullName>
    </recommendedName>
</protein>
<feature type="transmembrane region" description="Helical" evidence="1">
    <location>
        <begin position="89"/>
        <end position="106"/>
    </location>
</feature>
<feature type="transmembrane region" description="Helical" evidence="1">
    <location>
        <begin position="150"/>
        <end position="172"/>
    </location>
</feature>
<keyword evidence="3" id="KW-1185">Reference proteome</keyword>
<dbReference type="EMBL" id="CAAHFG010000001">
    <property type="protein sequence ID" value="VGO14249.1"/>
    <property type="molecule type" value="Genomic_DNA"/>
</dbReference>
<proteinExistence type="predicted"/>
<evidence type="ECO:0008006" key="4">
    <source>
        <dbReference type="Google" id="ProtNLM"/>
    </source>
</evidence>
<feature type="transmembrane region" description="Helical" evidence="1">
    <location>
        <begin position="50"/>
        <end position="69"/>
    </location>
</feature>
<organism evidence="2 3">
    <name type="scientific">Pontiella desulfatans</name>
    <dbReference type="NCBI Taxonomy" id="2750659"/>
    <lineage>
        <taxon>Bacteria</taxon>
        <taxon>Pseudomonadati</taxon>
        <taxon>Kiritimatiellota</taxon>
        <taxon>Kiritimatiellia</taxon>
        <taxon>Kiritimatiellales</taxon>
        <taxon>Pontiellaceae</taxon>
        <taxon>Pontiella</taxon>
    </lineage>
</organism>
<accession>A0A6C2U375</accession>
<keyword evidence="1" id="KW-0812">Transmembrane</keyword>